<evidence type="ECO:0000256" key="5">
    <source>
        <dbReference type="ARBA" id="ARBA00023180"/>
    </source>
</evidence>
<evidence type="ECO:0000256" key="6">
    <source>
        <dbReference type="ARBA" id="ARBA00023295"/>
    </source>
</evidence>
<dbReference type="FunFam" id="3.90.400.10:FF:000001">
    <property type="entry name" value="Maltase A3, isoform A"/>
    <property type="match status" value="1"/>
</dbReference>
<evidence type="ECO:0000256" key="4">
    <source>
        <dbReference type="ARBA" id="ARBA00022729"/>
    </source>
</evidence>
<evidence type="ECO:0000256" key="1">
    <source>
        <dbReference type="ARBA" id="ARBA00001657"/>
    </source>
</evidence>
<dbReference type="EC" id="3.2.1.20" evidence="3"/>
<evidence type="ECO:0000313" key="9">
    <source>
        <dbReference type="EMBL" id="CAD7089387.1"/>
    </source>
</evidence>
<protein>
    <recommendedName>
        <fullName evidence="3">alpha-glucosidase</fullName>
        <ecNumber evidence="3">3.2.1.20</ecNumber>
    </recommendedName>
</protein>
<proteinExistence type="inferred from homology"/>
<dbReference type="SUPFAM" id="SSF51445">
    <property type="entry name" value="(Trans)glycosidases"/>
    <property type="match status" value="1"/>
</dbReference>
<feature type="chain" id="PRO_5031494835" description="alpha-glucosidase" evidence="7">
    <location>
        <begin position="20"/>
        <end position="576"/>
    </location>
</feature>
<evidence type="ECO:0000256" key="7">
    <source>
        <dbReference type="SAM" id="SignalP"/>
    </source>
</evidence>
<keyword evidence="10" id="KW-1185">Reference proteome</keyword>
<dbReference type="Gene3D" id="3.20.20.80">
    <property type="entry name" value="Glycosidases"/>
    <property type="match status" value="1"/>
</dbReference>
<dbReference type="InterPro" id="IPR017853">
    <property type="entry name" value="GH"/>
</dbReference>
<dbReference type="InterPro" id="IPR045857">
    <property type="entry name" value="O16G_dom_2"/>
</dbReference>
<dbReference type="CDD" id="cd11328">
    <property type="entry name" value="AmyAc_maltase"/>
    <property type="match status" value="1"/>
</dbReference>
<dbReference type="FunCoup" id="A0A7R8YYW2">
    <property type="interactions" value="9"/>
</dbReference>
<comment type="similarity">
    <text evidence="2">Belongs to the glycosyl hydrolase 13 family.</text>
</comment>
<keyword evidence="5" id="KW-0325">Glycoprotein</keyword>
<reference evidence="9 10" key="1">
    <citation type="submission" date="2020-11" db="EMBL/GenBank/DDBJ databases">
        <authorList>
            <person name="Wallbank WR R."/>
            <person name="Pardo Diaz C."/>
            <person name="Kozak K."/>
            <person name="Martin S."/>
            <person name="Jiggins C."/>
            <person name="Moest M."/>
            <person name="Warren A I."/>
            <person name="Generalovic N T."/>
            <person name="Byers J.R.P. K."/>
            <person name="Montejo-Kovacevich G."/>
            <person name="Yen C E."/>
        </authorList>
    </citation>
    <scope>NUCLEOTIDE SEQUENCE [LARGE SCALE GENOMIC DNA]</scope>
</reference>
<dbReference type="GO" id="GO:0005975">
    <property type="term" value="P:carbohydrate metabolic process"/>
    <property type="evidence" value="ECO:0007669"/>
    <property type="project" value="InterPro"/>
</dbReference>
<dbReference type="EMBL" id="LR899012">
    <property type="protein sequence ID" value="CAD7089387.1"/>
    <property type="molecule type" value="Genomic_DNA"/>
</dbReference>
<sequence length="576" mass="66327">MEMKLSVLVLALWVPTIFSQSDWWQTGQFYQIYPRSFKDSNGDGIGDLNGIREKLSYLKDIGITAVWLSPIYKSPMKDFGYDIADYKDIQPEYGTMADFDALLKRANELGIKLIMDLVPDYTSDLLDWFQKSVNRVKGYEDFYIWHDGYPDPKNSSNRLPPNNWLSVFRGSAWKWNTKRQQFYLHQFLAEQPELNYRNPLVLEAMKDVLTFWLDKGVAGFRVDSVPYIYEVRPDSKGRYPDEPKSGSTDDPDNFDYLKHIFTQDQPETIEFVYLIRAFLDEYKRKHGGDTRVFLAETYSPIKIIMQYYGNETHNGAHIPFNFNFVKRANATSKAPDYAAIISLWMDNMPKQYTANWVIGNHDNRRVGSRYGPGMIDAMNMLLMLLPGASVTYNGEEIGMLDVDISWKDTVDPAACNSNPQIYQQFTRDPERTPFQWDDSKNAGFSTGNKTWLPIHPNYREVNVKVQQAAARSHLKVFKDLIQLRQTSKTLQRGELKYKALNDNVLAVQRSLSGSNTILLLMNVSDKSQTVYVQQWSATIPASMKVRIASVQSKRNANETLKVSSITLDPYESLVLE</sequence>
<dbReference type="AlphaFoldDB" id="A0A7R8YYW2"/>
<evidence type="ECO:0000259" key="8">
    <source>
        <dbReference type="SMART" id="SM00642"/>
    </source>
</evidence>
<keyword evidence="6" id="KW-0378">Hydrolase</keyword>
<evidence type="ECO:0000313" key="10">
    <source>
        <dbReference type="Proteomes" id="UP000594454"/>
    </source>
</evidence>
<feature type="signal peptide" evidence="7">
    <location>
        <begin position="1"/>
        <end position="19"/>
    </location>
</feature>
<dbReference type="Pfam" id="PF00128">
    <property type="entry name" value="Alpha-amylase"/>
    <property type="match status" value="1"/>
</dbReference>
<dbReference type="SMART" id="SM00642">
    <property type="entry name" value="Aamy"/>
    <property type="match status" value="1"/>
</dbReference>
<comment type="catalytic activity">
    <reaction evidence="1">
        <text>Hydrolysis of terminal, non-reducing (1-&gt;4)-linked alpha-D-glucose residues with release of alpha-D-glucose.</text>
        <dbReference type="EC" id="3.2.1.20"/>
    </reaction>
</comment>
<organism evidence="9 10">
    <name type="scientific">Hermetia illucens</name>
    <name type="common">Black soldier fly</name>
    <dbReference type="NCBI Taxonomy" id="343691"/>
    <lineage>
        <taxon>Eukaryota</taxon>
        <taxon>Metazoa</taxon>
        <taxon>Ecdysozoa</taxon>
        <taxon>Arthropoda</taxon>
        <taxon>Hexapoda</taxon>
        <taxon>Insecta</taxon>
        <taxon>Pterygota</taxon>
        <taxon>Neoptera</taxon>
        <taxon>Endopterygota</taxon>
        <taxon>Diptera</taxon>
        <taxon>Brachycera</taxon>
        <taxon>Stratiomyomorpha</taxon>
        <taxon>Stratiomyidae</taxon>
        <taxon>Hermetiinae</taxon>
        <taxon>Hermetia</taxon>
    </lineage>
</organism>
<dbReference type="Proteomes" id="UP000594454">
    <property type="component" value="Chromosome 4"/>
</dbReference>
<name>A0A7R8YYW2_HERIL</name>
<keyword evidence="4 7" id="KW-0732">Signal</keyword>
<keyword evidence="6" id="KW-0326">Glycosidase</keyword>
<dbReference type="OrthoDB" id="1740265at2759"/>
<dbReference type="GO" id="GO:0004558">
    <property type="term" value="F:alpha-1,4-glucosidase activity"/>
    <property type="evidence" value="ECO:0007669"/>
    <property type="project" value="UniProtKB-EC"/>
</dbReference>
<accession>A0A7R8YYW2</accession>
<dbReference type="PANTHER" id="PTHR10357">
    <property type="entry name" value="ALPHA-AMYLASE FAMILY MEMBER"/>
    <property type="match status" value="1"/>
</dbReference>
<feature type="domain" description="Glycosyl hydrolase family 13 catalytic" evidence="8">
    <location>
        <begin position="31"/>
        <end position="431"/>
    </location>
</feature>
<dbReference type="PANTHER" id="PTHR10357:SF234">
    <property type="entry name" value="MALTASE A2-RELATED"/>
    <property type="match status" value="1"/>
</dbReference>
<evidence type="ECO:0000256" key="2">
    <source>
        <dbReference type="ARBA" id="ARBA00008061"/>
    </source>
</evidence>
<gene>
    <name evidence="9" type="ORF">HERILL_LOCUS11942</name>
</gene>
<dbReference type="InParanoid" id="A0A7R8YYW2"/>
<dbReference type="Gene3D" id="3.90.400.10">
    <property type="entry name" value="Oligo-1,6-glucosidase, Domain 2"/>
    <property type="match status" value="1"/>
</dbReference>
<dbReference type="Gene3D" id="2.60.40.1180">
    <property type="entry name" value="Golgi alpha-mannosidase II"/>
    <property type="match status" value="1"/>
</dbReference>
<dbReference type="InterPro" id="IPR013780">
    <property type="entry name" value="Glyco_hydro_b"/>
</dbReference>
<evidence type="ECO:0000256" key="3">
    <source>
        <dbReference type="ARBA" id="ARBA00012741"/>
    </source>
</evidence>
<dbReference type="SUPFAM" id="SSF51011">
    <property type="entry name" value="Glycosyl hydrolase domain"/>
    <property type="match status" value="1"/>
</dbReference>
<dbReference type="InterPro" id="IPR006047">
    <property type="entry name" value="GH13_cat_dom"/>
</dbReference>